<feature type="transmembrane region" description="Helical" evidence="5">
    <location>
        <begin position="255"/>
        <end position="279"/>
    </location>
</feature>
<dbReference type="OMA" id="VLPYFRW"/>
<evidence type="ECO:0008006" key="8">
    <source>
        <dbReference type="Google" id="ProtNLM"/>
    </source>
</evidence>
<evidence type="ECO:0000256" key="1">
    <source>
        <dbReference type="ARBA" id="ARBA00004141"/>
    </source>
</evidence>
<evidence type="ECO:0000256" key="4">
    <source>
        <dbReference type="ARBA" id="ARBA00023136"/>
    </source>
</evidence>
<keyword evidence="2 5" id="KW-0812">Transmembrane</keyword>
<dbReference type="Pfam" id="PF13520">
    <property type="entry name" value="AA_permease_2"/>
    <property type="match status" value="1"/>
</dbReference>
<sequence length="488" mass="54528">MARSNSQDVVNVTEVEGSDSSGSKVFIPRHIGLLGVISHTIATVVGTGIFISPKGVLQGAGGSVGLALIFWVICGVIQTCGCFIYSELALMFRKSGGEFTFMLEGWGRTAGFLKLWTIVTVNSASMAIQAQVVSQYLLTPILQCVSPPLISLRFISFCAVLFMLFVNCVSAKLPTRIAGFFTMTKTFGLLVVIVSGIYNLTQGRTTYLQNAFETSNLDVTTIPLAVYSGMFAFGGWDVVMSLTEEIKRPERNIPLGVAISMAAITILYTMANISYFTLLSPQDVLESEAVAADYSVLTLGRWSWLIWLFVALSAMGNLNSKTCKHGRQVFAASREGLFAEITSMLNVRYNTPIPAIFTLALSLLYLIETRVISLIRYLMFIETIFDTMTVAVLPYFRWKYPDLERPFRAPMVMVVIYMSGQIFIAGMSFYLDPMRKSVGLFIVLVGLPVYFFFFHERFKLKSIEPYTHKMTKFLQRLFYCVHQEKKTF</sequence>
<dbReference type="GO" id="GO:0016020">
    <property type="term" value="C:membrane"/>
    <property type="evidence" value="ECO:0007669"/>
    <property type="project" value="UniProtKB-SubCell"/>
</dbReference>
<proteinExistence type="predicted"/>
<dbReference type="InterPro" id="IPR050598">
    <property type="entry name" value="AminoAcid_Transporter"/>
</dbReference>
<feature type="transmembrane region" description="Helical" evidence="5">
    <location>
        <begin position="374"/>
        <end position="396"/>
    </location>
</feature>
<dbReference type="RefSeq" id="XP_030831931.1">
    <property type="nucleotide sequence ID" value="XM_030976071.1"/>
</dbReference>
<dbReference type="PANTHER" id="PTHR11785:SF375">
    <property type="entry name" value="AMINO ACID TRANSPORTER"/>
    <property type="match status" value="1"/>
</dbReference>
<keyword evidence="4 5" id="KW-0472">Membrane</keyword>
<evidence type="ECO:0000256" key="3">
    <source>
        <dbReference type="ARBA" id="ARBA00022989"/>
    </source>
</evidence>
<evidence type="ECO:0000256" key="2">
    <source>
        <dbReference type="ARBA" id="ARBA00022692"/>
    </source>
</evidence>
<feature type="transmembrane region" description="Helical" evidence="5">
    <location>
        <begin position="221"/>
        <end position="243"/>
    </location>
</feature>
<keyword evidence="3 5" id="KW-1133">Transmembrane helix</keyword>
<dbReference type="AlphaFoldDB" id="A0A7M7N8B1"/>
<feature type="transmembrane region" description="Helical" evidence="5">
    <location>
        <begin position="31"/>
        <end position="52"/>
    </location>
</feature>
<dbReference type="InterPro" id="IPR002293">
    <property type="entry name" value="AA/rel_permease1"/>
</dbReference>
<dbReference type="PIRSF" id="PIRSF006060">
    <property type="entry name" value="AA_transporter"/>
    <property type="match status" value="1"/>
</dbReference>
<evidence type="ECO:0000256" key="5">
    <source>
        <dbReference type="SAM" id="Phobius"/>
    </source>
</evidence>
<reference evidence="7" key="1">
    <citation type="submission" date="2015-02" db="EMBL/GenBank/DDBJ databases">
        <title>Genome sequencing for Strongylocentrotus purpuratus.</title>
        <authorList>
            <person name="Murali S."/>
            <person name="Liu Y."/>
            <person name="Vee V."/>
            <person name="English A."/>
            <person name="Wang M."/>
            <person name="Skinner E."/>
            <person name="Han Y."/>
            <person name="Muzny D.M."/>
            <person name="Worley K.C."/>
            <person name="Gibbs R.A."/>
        </authorList>
    </citation>
    <scope>NUCLEOTIDE SEQUENCE</scope>
</reference>
<dbReference type="PANTHER" id="PTHR11785">
    <property type="entry name" value="AMINO ACID TRANSPORTER"/>
    <property type="match status" value="1"/>
</dbReference>
<dbReference type="Proteomes" id="UP000007110">
    <property type="component" value="Unassembled WGS sequence"/>
</dbReference>
<feature type="transmembrane region" description="Helical" evidence="5">
    <location>
        <begin position="408"/>
        <end position="431"/>
    </location>
</feature>
<organism evidence="6 7">
    <name type="scientific">Strongylocentrotus purpuratus</name>
    <name type="common">Purple sea urchin</name>
    <dbReference type="NCBI Taxonomy" id="7668"/>
    <lineage>
        <taxon>Eukaryota</taxon>
        <taxon>Metazoa</taxon>
        <taxon>Echinodermata</taxon>
        <taxon>Eleutherozoa</taxon>
        <taxon>Echinozoa</taxon>
        <taxon>Echinoidea</taxon>
        <taxon>Euechinoidea</taxon>
        <taxon>Echinacea</taxon>
        <taxon>Camarodonta</taxon>
        <taxon>Echinidea</taxon>
        <taxon>Strongylocentrotidae</taxon>
        <taxon>Strongylocentrotus</taxon>
    </lineage>
</organism>
<evidence type="ECO:0000313" key="7">
    <source>
        <dbReference type="Proteomes" id="UP000007110"/>
    </source>
</evidence>
<accession>A0A7M7N8B1</accession>
<feature type="transmembrane region" description="Helical" evidence="5">
    <location>
        <begin position="299"/>
        <end position="318"/>
    </location>
</feature>
<evidence type="ECO:0000313" key="6">
    <source>
        <dbReference type="EnsemblMetazoa" id="XP_030831931"/>
    </source>
</evidence>
<comment type="subcellular location">
    <subcellularLocation>
        <location evidence="1">Membrane</location>
        <topology evidence="1">Multi-pass membrane protein</topology>
    </subcellularLocation>
</comment>
<dbReference type="FunFam" id="1.20.1740.10:FF:000185">
    <property type="entry name" value="Uncharacterized protein"/>
    <property type="match status" value="1"/>
</dbReference>
<reference evidence="6" key="2">
    <citation type="submission" date="2021-01" db="UniProtKB">
        <authorList>
            <consortium name="EnsemblMetazoa"/>
        </authorList>
    </citation>
    <scope>IDENTIFICATION</scope>
</reference>
<dbReference type="GeneID" id="585262"/>
<name>A0A7M7N8B1_STRPU</name>
<dbReference type="EnsemblMetazoa" id="XM_030976071">
    <property type="protein sequence ID" value="XP_030831931"/>
    <property type="gene ID" value="LOC585262"/>
</dbReference>
<feature type="transmembrane region" description="Helical" evidence="5">
    <location>
        <begin position="437"/>
        <end position="454"/>
    </location>
</feature>
<dbReference type="Gene3D" id="1.20.1740.10">
    <property type="entry name" value="Amino acid/polyamine transporter I"/>
    <property type="match status" value="1"/>
</dbReference>
<feature type="transmembrane region" description="Helical" evidence="5">
    <location>
        <begin position="111"/>
        <end position="130"/>
    </location>
</feature>
<feature type="transmembrane region" description="Helical" evidence="5">
    <location>
        <begin position="64"/>
        <end position="90"/>
    </location>
</feature>
<dbReference type="GO" id="GO:0003333">
    <property type="term" value="P:amino acid transmembrane transport"/>
    <property type="evidence" value="ECO:0000318"/>
    <property type="project" value="GO_Central"/>
</dbReference>
<dbReference type="KEGG" id="spu:585262"/>
<dbReference type="GO" id="GO:0015179">
    <property type="term" value="F:L-amino acid transmembrane transporter activity"/>
    <property type="evidence" value="ECO:0000318"/>
    <property type="project" value="GO_Central"/>
</dbReference>
<dbReference type="OrthoDB" id="5982228at2759"/>
<protein>
    <recommendedName>
        <fullName evidence="8">Amino acid transporter</fullName>
    </recommendedName>
</protein>
<dbReference type="InParanoid" id="A0A7M7N8B1"/>
<feature type="transmembrane region" description="Helical" evidence="5">
    <location>
        <begin position="177"/>
        <end position="201"/>
    </location>
</feature>
<keyword evidence="7" id="KW-1185">Reference proteome</keyword>
<feature type="transmembrane region" description="Helical" evidence="5">
    <location>
        <begin position="150"/>
        <end position="170"/>
    </location>
</feature>